<dbReference type="EMBL" id="AEDY01000026">
    <property type="protein sequence ID" value="EFO54895.1"/>
    <property type="molecule type" value="Genomic_DNA"/>
</dbReference>
<reference evidence="1" key="1">
    <citation type="submission" date="2010-09" db="EMBL/GenBank/DDBJ databases">
        <authorList>
            <person name="Daugherty S.C."/>
            <person name="Kilian M."/>
            <person name="Tettelin H."/>
        </authorList>
    </citation>
    <scope>NUCLEOTIDE SEQUENCE [LARGE SCALE GENOMIC DNA]</scope>
    <source>
        <strain evidence="1">SK1302</strain>
    </source>
</reference>
<comment type="caution">
    <text evidence="1">The sequence shown here is derived from an EMBL/GenBank/DDBJ whole genome shotgun (WGS) entry which is preliminary data.</text>
</comment>
<evidence type="ECO:0000313" key="1">
    <source>
        <dbReference type="EMBL" id="EFO54895.1"/>
    </source>
</evidence>
<accession>A0ABP2J5M8</accession>
<protein>
    <submittedName>
        <fullName evidence="1">Uncharacterized protein</fullName>
    </submittedName>
</protein>
<organism evidence="1">
    <name type="scientific">Streptococcus infantis SK1302</name>
    <dbReference type="NCBI Taxonomy" id="871237"/>
    <lineage>
        <taxon>Bacteria</taxon>
        <taxon>Bacillati</taxon>
        <taxon>Bacillota</taxon>
        <taxon>Bacilli</taxon>
        <taxon>Lactobacillales</taxon>
        <taxon>Streptococcaceae</taxon>
        <taxon>Streptococcus</taxon>
    </lineage>
</organism>
<proteinExistence type="predicted"/>
<name>A0ABP2J5M8_9STRE</name>
<sequence length="48" mass="5331">MTSSGPAKVIGSDVPDLAEMSFEERKELFEEWEKILSDTSADNKLKGN</sequence>
<gene>
    <name evidence="1" type="ORF">SIN_0527</name>
</gene>